<sequence length="105" mass="11569">FTALDAAEVVVGSFVSFYTRDTDYAAEKRALRFEPDDMLRDNRFVSLLKKPRTDAPELALLARFSDGERGGSPDKDGEANDTCLSDSIWLGVLCAFSTVVLLSFP</sequence>
<organism evidence="1">
    <name type="scientific">Lygus hesperus</name>
    <name type="common">Western plant bug</name>
    <dbReference type="NCBI Taxonomy" id="30085"/>
    <lineage>
        <taxon>Eukaryota</taxon>
        <taxon>Metazoa</taxon>
        <taxon>Ecdysozoa</taxon>
        <taxon>Arthropoda</taxon>
        <taxon>Hexapoda</taxon>
        <taxon>Insecta</taxon>
        <taxon>Pterygota</taxon>
        <taxon>Neoptera</taxon>
        <taxon>Paraneoptera</taxon>
        <taxon>Hemiptera</taxon>
        <taxon>Heteroptera</taxon>
        <taxon>Panheteroptera</taxon>
        <taxon>Cimicomorpha</taxon>
        <taxon>Miridae</taxon>
        <taxon>Mirini</taxon>
        <taxon>Lygus</taxon>
    </lineage>
</organism>
<name>A0A146L912_LYGHE</name>
<accession>A0A146L912</accession>
<protein>
    <submittedName>
        <fullName evidence="1">Uncharacterized protein</fullName>
    </submittedName>
</protein>
<gene>
    <name evidence="1" type="ORF">g.3586</name>
</gene>
<proteinExistence type="predicted"/>
<dbReference type="AlphaFoldDB" id="A0A146L912"/>
<dbReference type="EMBL" id="GDHC01013838">
    <property type="protein sequence ID" value="JAQ04791.1"/>
    <property type="molecule type" value="Transcribed_RNA"/>
</dbReference>
<feature type="non-terminal residue" evidence="1">
    <location>
        <position position="1"/>
    </location>
</feature>
<evidence type="ECO:0000313" key="1">
    <source>
        <dbReference type="EMBL" id="JAQ04791.1"/>
    </source>
</evidence>
<reference evidence="1" key="1">
    <citation type="journal article" date="2016" name="Gigascience">
        <title>De novo construction of an expanded transcriptome assembly for the western tarnished plant bug, Lygus hesperus.</title>
        <authorList>
            <person name="Tassone E.E."/>
            <person name="Geib S.M."/>
            <person name="Hall B."/>
            <person name="Fabrick J.A."/>
            <person name="Brent C.S."/>
            <person name="Hull J.J."/>
        </authorList>
    </citation>
    <scope>NUCLEOTIDE SEQUENCE</scope>
</reference>